<dbReference type="GO" id="GO:0004016">
    <property type="term" value="F:adenylate cyclase activity"/>
    <property type="evidence" value="ECO:0007669"/>
    <property type="project" value="UniProtKB-ARBA"/>
</dbReference>
<dbReference type="SMART" id="SM00044">
    <property type="entry name" value="CYCc"/>
    <property type="match status" value="1"/>
</dbReference>
<evidence type="ECO:0000256" key="7">
    <source>
        <dbReference type="SAM" id="Phobius"/>
    </source>
</evidence>
<gene>
    <name evidence="10" type="ORF">F9K24_08655</name>
</gene>
<name>A0A833M1Z9_9LEPT</name>
<dbReference type="AlphaFoldDB" id="A0A833M1Z9"/>
<dbReference type="FunFam" id="3.30.70.1230:FF:000016">
    <property type="entry name" value="Adenylate/guanylate cyclase domain-containing protein"/>
    <property type="match status" value="1"/>
</dbReference>
<dbReference type="SUPFAM" id="SSF55073">
    <property type="entry name" value="Nucleotide cyclase"/>
    <property type="match status" value="1"/>
</dbReference>
<accession>A0A833M1Z9</accession>
<evidence type="ECO:0000259" key="8">
    <source>
        <dbReference type="PROSITE" id="PS50125"/>
    </source>
</evidence>
<keyword evidence="5 7" id="KW-1133">Transmembrane helix</keyword>
<dbReference type="PANTHER" id="PTHR43081">
    <property type="entry name" value="ADENYLATE CYCLASE, TERMINAL-DIFFERENTIATION SPECIFIC-RELATED"/>
    <property type="match status" value="1"/>
</dbReference>
<comment type="subcellular location">
    <subcellularLocation>
        <location evidence="1">Cell envelope</location>
    </subcellularLocation>
</comment>
<organism evidence="10 11">
    <name type="scientific">Leptonema illini</name>
    <dbReference type="NCBI Taxonomy" id="183"/>
    <lineage>
        <taxon>Bacteria</taxon>
        <taxon>Pseudomonadati</taxon>
        <taxon>Spirochaetota</taxon>
        <taxon>Spirochaetia</taxon>
        <taxon>Leptospirales</taxon>
        <taxon>Leptospiraceae</taxon>
        <taxon>Leptonema</taxon>
    </lineage>
</organism>
<feature type="domain" description="Guanylate cyclase" evidence="8">
    <location>
        <begin position="557"/>
        <end position="689"/>
    </location>
</feature>
<dbReference type="SMART" id="SM00304">
    <property type="entry name" value="HAMP"/>
    <property type="match status" value="1"/>
</dbReference>
<dbReference type="InterPro" id="IPR029787">
    <property type="entry name" value="Nucleotide_cyclase"/>
</dbReference>
<protein>
    <submittedName>
        <fullName evidence="10">HAMP domain-containing protein</fullName>
    </submittedName>
</protein>
<evidence type="ECO:0000313" key="11">
    <source>
        <dbReference type="Proteomes" id="UP000460298"/>
    </source>
</evidence>
<feature type="domain" description="HAMP" evidence="9">
    <location>
        <begin position="473"/>
        <end position="525"/>
    </location>
</feature>
<evidence type="ECO:0000256" key="6">
    <source>
        <dbReference type="ARBA" id="ARBA00023136"/>
    </source>
</evidence>
<dbReference type="Pfam" id="PF00211">
    <property type="entry name" value="Guanylate_cyc"/>
    <property type="match status" value="1"/>
</dbReference>
<dbReference type="GO" id="GO:0030313">
    <property type="term" value="C:cell envelope"/>
    <property type="evidence" value="ECO:0007669"/>
    <property type="project" value="UniProtKB-SubCell"/>
</dbReference>
<dbReference type="PROSITE" id="PS50885">
    <property type="entry name" value="HAMP"/>
    <property type="match status" value="1"/>
</dbReference>
<dbReference type="SUPFAM" id="SSF158472">
    <property type="entry name" value="HAMP domain-like"/>
    <property type="match status" value="1"/>
</dbReference>
<dbReference type="Proteomes" id="UP000460298">
    <property type="component" value="Unassembled WGS sequence"/>
</dbReference>
<dbReference type="CDD" id="cd06225">
    <property type="entry name" value="HAMP"/>
    <property type="match status" value="1"/>
</dbReference>
<dbReference type="PANTHER" id="PTHR43081:SF1">
    <property type="entry name" value="ADENYLATE CYCLASE, TERMINAL-DIFFERENTIATION SPECIFIC"/>
    <property type="match status" value="1"/>
</dbReference>
<dbReference type="GO" id="GO:0035556">
    <property type="term" value="P:intracellular signal transduction"/>
    <property type="evidence" value="ECO:0007669"/>
    <property type="project" value="InterPro"/>
</dbReference>
<dbReference type="GO" id="GO:0006171">
    <property type="term" value="P:cAMP biosynthetic process"/>
    <property type="evidence" value="ECO:0007669"/>
    <property type="project" value="TreeGrafter"/>
</dbReference>
<comment type="similarity">
    <text evidence="2">Belongs to the adenylyl cyclase class-3 family.</text>
</comment>
<proteinExistence type="inferred from homology"/>
<evidence type="ECO:0000256" key="4">
    <source>
        <dbReference type="ARBA" id="ARBA00022692"/>
    </source>
</evidence>
<evidence type="ECO:0000256" key="5">
    <source>
        <dbReference type="ARBA" id="ARBA00022989"/>
    </source>
</evidence>
<dbReference type="Gene3D" id="6.10.340.10">
    <property type="match status" value="1"/>
</dbReference>
<evidence type="ECO:0000259" key="9">
    <source>
        <dbReference type="PROSITE" id="PS50885"/>
    </source>
</evidence>
<sequence length="770" mass="86031">MEKGRIRFRSGFALYHDPSLDDKFSSEGADGIARRVRRWKRNQVSLLVLAPDLKWMGSDELSEWHRICREEGMPILLASVASLTRPDFSYFRRLNQELRTHLWKGHVLFLHSQEASAAVRGFLPTLLIHPVEISPDRAAEVVDGPEAPEEVRKIVADYARSIHPYLPQTAKTMIGKPGGRFSIRRKLLSIITGIVVLSSVVIITLTGDLFKKLSTVLIQDYNLSLSRMIGDALDSDLDNVYAWGRLLGSGQESPQSFFAKNASAVSVALLKRDGKTDTVKAESIHLNEALSKDYGVTEAEMISLLQSDKSDEFFNASPDVPVFSPFVRADGSLLLILSLWLDSEDTVQLIVLSPERLFARYRSARQTEIFRLLLVDGQGRLISATDGAIQKIEDLPIVQSMLRSPVDNGSQLFESEGHEYLGSFRILKNGFGVISLVPADRAFEAVFRVQRQNILIVVMILTVAFIIVYLFSRTLTLPIVELLHAARRIEQGDYAVQIKPSTRDEIGSLTVAFMQMVHGLRERQKIKEEFGKFVNPEIAERAIQGSLRLGGEKKHCTVLFTDIRGFTQFSESRQPEEVVDFLNRYFTAMVDSVTVTDGVVDKFIGDAIMAHWGALLPQKDEAKRAVNSALLMRQSLIDLNHSFALEGIPHINFGLGINTGPVIAGQVGSEKRLEFTVIGDAVNLASRIEYLNKEFGTDILISESTRRILGDDYRLVAMPSVPIRGKAEPQLTYAVLGRKNDSEAPRSLKQLREQLRIAYRPGMPEGSDEP</sequence>
<keyword evidence="3" id="KW-1003">Cell membrane</keyword>
<dbReference type="CDD" id="cd07302">
    <property type="entry name" value="CHD"/>
    <property type="match status" value="1"/>
</dbReference>
<evidence type="ECO:0000256" key="2">
    <source>
        <dbReference type="ARBA" id="ARBA00005381"/>
    </source>
</evidence>
<keyword evidence="6 7" id="KW-0472">Membrane</keyword>
<dbReference type="InterPro" id="IPR001054">
    <property type="entry name" value="A/G_cyclase"/>
</dbReference>
<dbReference type="PROSITE" id="PS50125">
    <property type="entry name" value="GUANYLATE_CYCLASE_2"/>
    <property type="match status" value="1"/>
</dbReference>
<dbReference type="GO" id="GO:0016020">
    <property type="term" value="C:membrane"/>
    <property type="evidence" value="ECO:0007669"/>
    <property type="project" value="InterPro"/>
</dbReference>
<dbReference type="InterPro" id="IPR050697">
    <property type="entry name" value="Adenylyl/Guanylyl_Cyclase_3/4"/>
</dbReference>
<dbReference type="InterPro" id="IPR003660">
    <property type="entry name" value="HAMP_dom"/>
</dbReference>
<feature type="transmembrane region" description="Helical" evidence="7">
    <location>
        <begin position="454"/>
        <end position="472"/>
    </location>
</feature>
<keyword evidence="4 7" id="KW-0812">Transmembrane</keyword>
<evidence type="ECO:0000256" key="3">
    <source>
        <dbReference type="ARBA" id="ARBA00022475"/>
    </source>
</evidence>
<feature type="transmembrane region" description="Helical" evidence="7">
    <location>
        <begin position="187"/>
        <end position="207"/>
    </location>
</feature>
<dbReference type="EMBL" id="WBUI01000007">
    <property type="protein sequence ID" value="KAB2932926.1"/>
    <property type="molecule type" value="Genomic_DNA"/>
</dbReference>
<reference evidence="10 11" key="1">
    <citation type="submission" date="2019-10" db="EMBL/GenBank/DDBJ databases">
        <title>Extracellular Electron Transfer in a Candidatus Methanoperedens spp. Enrichment Culture.</title>
        <authorList>
            <person name="Berger S."/>
            <person name="Rangel Shaw D."/>
            <person name="Berben T."/>
            <person name="In 'T Zandt M."/>
            <person name="Frank J."/>
            <person name="Reimann J."/>
            <person name="Jetten M.S.M."/>
            <person name="Welte C.U."/>
        </authorList>
    </citation>
    <scope>NUCLEOTIDE SEQUENCE [LARGE SCALE GENOMIC DNA]</scope>
    <source>
        <strain evidence="10">SB12</strain>
    </source>
</reference>
<dbReference type="Pfam" id="PF00672">
    <property type="entry name" value="HAMP"/>
    <property type="match status" value="1"/>
</dbReference>
<dbReference type="Gene3D" id="3.30.70.1230">
    <property type="entry name" value="Nucleotide cyclase"/>
    <property type="match status" value="1"/>
</dbReference>
<comment type="caution">
    <text evidence="10">The sequence shown here is derived from an EMBL/GenBank/DDBJ whole genome shotgun (WGS) entry which is preliminary data.</text>
</comment>
<evidence type="ECO:0000313" key="10">
    <source>
        <dbReference type="EMBL" id="KAB2932926.1"/>
    </source>
</evidence>
<evidence type="ECO:0000256" key="1">
    <source>
        <dbReference type="ARBA" id="ARBA00004196"/>
    </source>
</evidence>